<dbReference type="GeneID" id="33567567"/>
<keyword evidence="1" id="KW-0472">Membrane</keyword>
<evidence type="ECO:0000313" key="3">
    <source>
        <dbReference type="Proteomes" id="UP000193648"/>
    </source>
</evidence>
<keyword evidence="1" id="KW-0812">Transmembrane</keyword>
<sequence length="51" mass="6364">MLRHHTFFGLINFFCTCLLQYIFFHRTPIFFKILTFFLFVVNRFNNKKRQG</sequence>
<feature type="transmembrane region" description="Helical" evidence="1">
    <location>
        <begin position="7"/>
        <end position="23"/>
    </location>
</feature>
<reference evidence="2 3" key="1">
    <citation type="submission" date="2016-07" db="EMBL/GenBank/DDBJ databases">
        <title>Pervasive Adenine N6-methylation of Active Genes in Fungi.</title>
        <authorList>
            <consortium name="DOE Joint Genome Institute"/>
            <person name="Mondo S.J."/>
            <person name="Dannebaum R.O."/>
            <person name="Kuo R.C."/>
            <person name="Labutti K."/>
            <person name="Haridas S."/>
            <person name="Kuo A."/>
            <person name="Salamov A."/>
            <person name="Ahrendt S.R."/>
            <person name="Lipzen A."/>
            <person name="Sullivan W."/>
            <person name="Andreopoulos W.B."/>
            <person name="Clum A."/>
            <person name="Lindquist E."/>
            <person name="Daum C."/>
            <person name="Ramamoorthy G.K."/>
            <person name="Gryganskyi A."/>
            <person name="Culley D."/>
            <person name="Magnuson J.K."/>
            <person name="James T.Y."/>
            <person name="O'Malley M.A."/>
            <person name="Stajich J.E."/>
            <person name="Spatafora J.W."/>
            <person name="Visel A."/>
            <person name="Grigoriev I.V."/>
        </authorList>
    </citation>
    <scope>NUCLEOTIDE SEQUENCE [LARGE SCALE GENOMIC DNA]</scope>
    <source>
        <strain evidence="2 3">NRRL 3116</strain>
    </source>
</reference>
<feature type="transmembrane region" description="Helical" evidence="1">
    <location>
        <begin position="29"/>
        <end position="45"/>
    </location>
</feature>
<dbReference type="InParanoid" id="A0A1Y2G978"/>
<dbReference type="EMBL" id="MCFF01000055">
    <property type="protein sequence ID" value="ORZ04660.1"/>
    <property type="molecule type" value="Genomic_DNA"/>
</dbReference>
<dbReference type="Proteomes" id="UP000193648">
    <property type="component" value="Unassembled WGS sequence"/>
</dbReference>
<evidence type="ECO:0000256" key="1">
    <source>
        <dbReference type="SAM" id="Phobius"/>
    </source>
</evidence>
<evidence type="ECO:0000313" key="2">
    <source>
        <dbReference type="EMBL" id="ORZ04660.1"/>
    </source>
</evidence>
<keyword evidence="3" id="KW-1185">Reference proteome</keyword>
<dbReference type="AlphaFoldDB" id="A0A1Y2G978"/>
<keyword evidence="1" id="KW-1133">Transmembrane helix</keyword>
<protein>
    <submittedName>
        <fullName evidence="2">Uncharacterized protein</fullName>
    </submittedName>
</protein>
<name>A0A1Y2G978_9FUNG</name>
<gene>
    <name evidence="2" type="ORF">BCR41DRAFT_362383</name>
</gene>
<organism evidence="2 3">
    <name type="scientific">Lobosporangium transversale</name>
    <dbReference type="NCBI Taxonomy" id="64571"/>
    <lineage>
        <taxon>Eukaryota</taxon>
        <taxon>Fungi</taxon>
        <taxon>Fungi incertae sedis</taxon>
        <taxon>Mucoromycota</taxon>
        <taxon>Mortierellomycotina</taxon>
        <taxon>Mortierellomycetes</taxon>
        <taxon>Mortierellales</taxon>
        <taxon>Mortierellaceae</taxon>
        <taxon>Lobosporangium</taxon>
    </lineage>
</organism>
<dbReference type="RefSeq" id="XP_021876657.1">
    <property type="nucleotide sequence ID" value="XM_022025724.1"/>
</dbReference>
<accession>A0A1Y2G978</accession>
<comment type="caution">
    <text evidence="2">The sequence shown here is derived from an EMBL/GenBank/DDBJ whole genome shotgun (WGS) entry which is preliminary data.</text>
</comment>
<proteinExistence type="predicted"/>